<evidence type="ECO:0000313" key="2">
    <source>
        <dbReference type="EMBL" id="PWA93697.1"/>
    </source>
</evidence>
<comment type="caution">
    <text evidence="2">The sequence shown here is derived from an EMBL/GenBank/DDBJ whole genome shotgun (WGS) entry which is preliminary data.</text>
</comment>
<feature type="compositionally biased region" description="Polar residues" evidence="1">
    <location>
        <begin position="7"/>
        <end position="29"/>
    </location>
</feature>
<feature type="compositionally biased region" description="Polar residues" evidence="1">
    <location>
        <begin position="198"/>
        <end position="207"/>
    </location>
</feature>
<gene>
    <name evidence="2" type="ORF">CTI12_AA068630</name>
</gene>
<keyword evidence="3" id="KW-1185">Reference proteome</keyword>
<protein>
    <submittedName>
        <fullName evidence="2">Uncharacterized protein</fullName>
    </submittedName>
</protein>
<organism evidence="2 3">
    <name type="scientific">Artemisia annua</name>
    <name type="common">Sweet wormwood</name>
    <dbReference type="NCBI Taxonomy" id="35608"/>
    <lineage>
        <taxon>Eukaryota</taxon>
        <taxon>Viridiplantae</taxon>
        <taxon>Streptophyta</taxon>
        <taxon>Embryophyta</taxon>
        <taxon>Tracheophyta</taxon>
        <taxon>Spermatophyta</taxon>
        <taxon>Magnoliopsida</taxon>
        <taxon>eudicotyledons</taxon>
        <taxon>Gunneridae</taxon>
        <taxon>Pentapetalae</taxon>
        <taxon>asterids</taxon>
        <taxon>campanulids</taxon>
        <taxon>Asterales</taxon>
        <taxon>Asteraceae</taxon>
        <taxon>Asteroideae</taxon>
        <taxon>Anthemideae</taxon>
        <taxon>Artemisiinae</taxon>
        <taxon>Artemisia</taxon>
    </lineage>
</organism>
<feature type="region of interest" description="Disordered" evidence="1">
    <location>
        <begin position="1"/>
        <end position="72"/>
    </location>
</feature>
<feature type="compositionally biased region" description="Polar residues" evidence="1">
    <location>
        <begin position="169"/>
        <end position="184"/>
    </location>
</feature>
<accession>A0A2U1Q6S6</accession>
<evidence type="ECO:0000313" key="3">
    <source>
        <dbReference type="Proteomes" id="UP000245207"/>
    </source>
</evidence>
<proteinExistence type="predicted"/>
<dbReference type="EMBL" id="PKPP01000367">
    <property type="protein sequence ID" value="PWA93697.1"/>
    <property type="molecule type" value="Genomic_DNA"/>
</dbReference>
<name>A0A2U1Q6S6_ARTAN</name>
<sequence>MRPQVVKGSNNKTRSVLTSTNGSGAPATQSKDHKSKTSTAPIPPMFEGETPTRQSQGKNNNSTIEINNPDDLNIKCRGRPSKRVIDVNNKSDSSIPHPGTPSNVRIASSKKQILAPKTTIFVSDTPGNYQEGIKGSKYKTSAMCSSRLTSNAPSRQFQVNVAKKKSSTSDKNLFTNDTPGNQLEASRIPKKNVPGSLTIGNSTASSMSKHKYNMRVERKSIRNNMSNFTTASQGYGKQPAYMAEDDVDTLYYGSVSSGMYLRQEKDSIMNAPAFGYAPRAKQVKFEHLNPQALLDHLEPFPLFDVEEFLPI</sequence>
<feature type="region of interest" description="Disordered" evidence="1">
    <location>
        <begin position="161"/>
        <end position="210"/>
    </location>
</feature>
<dbReference type="AlphaFoldDB" id="A0A2U1Q6S6"/>
<evidence type="ECO:0000256" key="1">
    <source>
        <dbReference type="SAM" id="MobiDB-lite"/>
    </source>
</evidence>
<dbReference type="Proteomes" id="UP000245207">
    <property type="component" value="Unassembled WGS sequence"/>
</dbReference>
<feature type="compositionally biased region" description="Polar residues" evidence="1">
    <location>
        <begin position="51"/>
        <end position="66"/>
    </location>
</feature>
<reference evidence="2 3" key="1">
    <citation type="journal article" date="2018" name="Mol. Plant">
        <title>The genome of Artemisia annua provides insight into the evolution of Asteraceae family and artemisinin biosynthesis.</title>
        <authorList>
            <person name="Shen Q."/>
            <person name="Zhang L."/>
            <person name="Liao Z."/>
            <person name="Wang S."/>
            <person name="Yan T."/>
            <person name="Shi P."/>
            <person name="Liu M."/>
            <person name="Fu X."/>
            <person name="Pan Q."/>
            <person name="Wang Y."/>
            <person name="Lv Z."/>
            <person name="Lu X."/>
            <person name="Zhang F."/>
            <person name="Jiang W."/>
            <person name="Ma Y."/>
            <person name="Chen M."/>
            <person name="Hao X."/>
            <person name="Li L."/>
            <person name="Tang Y."/>
            <person name="Lv G."/>
            <person name="Zhou Y."/>
            <person name="Sun X."/>
            <person name="Brodelius P.E."/>
            <person name="Rose J.K.C."/>
            <person name="Tang K."/>
        </authorList>
    </citation>
    <scope>NUCLEOTIDE SEQUENCE [LARGE SCALE GENOMIC DNA]</scope>
    <source>
        <strain evidence="3">cv. Huhao1</strain>
        <tissue evidence="2">Leaf</tissue>
    </source>
</reference>